<keyword evidence="3" id="KW-0676">Redox-active center</keyword>
<protein>
    <submittedName>
        <fullName evidence="5">Thioredoxin-like negative regulator of GroEL</fullName>
    </submittedName>
</protein>
<evidence type="ECO:0000313" key="6">
    <source>
        <dbReference type="Proteomes" id="UP001549099"/>
    </source>
</evidence>
<evidence type="ECO:0000259" key="4">
    <source>
        <dbReference type="PROSITE" id="PS51352"/>
    </source>
</evidence>
<dbReference type="InterPro" id="IPR013766">
    <property type="entry name" value="Thioredoxin_domain"/>
</dbReference>
<dbReference type="CDD" id="cd02947">
    <property type="entry name" value="TRX_family"/>
    <property type="match status" value="1"/>
</dbReference>
<evidence type="ECO:0000256" key="1">
    <source>
        <dbReference type="ARBA" id="ARBA00008987"/>
    </source>
</evidence>
<sequence>MKKLFIIGGAVIVLLALLVFVNNQSNKPKLADSPYGDKQLKQSTIDQLDDPNYQNIILPDELEKRIDSGDPVTVYFFSPECSHCQEMTPRLVPIAKDMKADVVKYNVLEFEQGWNQYQIEGTPTLAHFEDGKEVDRIVGSQSDEAIRAFLEQYAK</sequence>
<name>A0ABV2GDY2_9BACL</name>
<dbReference type="InterPro" id="IPR036249">
    <property type="entry name" value="Thioredoxin-like_sf"/>
</dbReference>
<keyword evidence="6" id="KW-1185">Reference proteome</keyword>
<accession>A0ABV2GDY2</accession>
<evidence type="ECO:0000313" key="5">
    <source>
        <dbReference type="EMBL" id="MET3576491.1"/>
    </source>
</evidence>
<dbReference type="EMBL" id="JBEPLW010000024">
    <property type="protein sequence ID" value="MET3576491.1"/>
    <property type="molecule type" value="Genomic_DNA"/>
</dbReference>
<dbReference type="Gene3D" id="3.40.30.10">
    <property type="entry name" value="Glutaredoxin"/>
    <property type="match status" value="1"/>
</dbReference>
<evidence type="ECO:0000256" key="2">
    <source>
        <dbReference type="ARBA" id="ARBA00023157"/>
    </source>
</evidence>
<organism evidence="5 6">
    <name type="scientific">Bhargavaea ullalensis</name>
    <dbReference type="NCBI Taxonomy" id="1265685"/>
    <lineage>
        <taxon>Bacteria</taxon>
        <taxon>Bacillati</taxon>
        <taxon>Bacillota</taxon>
        <taxon>Bacilli</taxon>
        <taxon>Bacillales</taxon>
        <taxon>Caryophanaceae</taxon>
        <taxon>Bhargavaea</taxon>
    </lineage>
</organism>
<comment type="caution">
    <text evidence="5">The sequence shown here is derived from an EMBL/GenBank/DDBJ whole genome shotgun (WGS) entry which is preliminary data.</text>
</comment>
<gene>
    <name evidence="5" type="ORF">ABID49_002409</name>
</gene>
<dbReference type="Proteomes" id="UP001549099">
    <property type="component" value="Unassembled WGS sequence"/>
</dbReference>
<dbReference type="RefSeq" id="WP_354198581.1">
    <property type="nucleotide sequence ID" value="NZ_JBEPLW010000024.1"/>
</dbReference>
<dbReference type="SUPFAM" id="SSF52833">
    <property type="entry name" value="Thioredoxin-like"/>
    <property type="match status" value="1"/>
</dbReference>
<dbReference type="PANTHER" id="PTHR45663">
    <property type="entry name" value="GEO12009P1"/>
    <property type="match status" value="1"/>
</dbReference>
<dbReference type="Pfam" id="PF00085">
    <property type="entry name" value="Thioredoxin"/>
    <property type="match status" value="1"/>
</dbReference>
<reference evidence="5 6" key="1">
    <citation type="submission" date="2024-06" db="EMBL/GenBank/DDBJ databases">
        <title>Genomic Encyclopedia of Type Strains, Phase IV (KMG-IV): sequencing the most valuable type-strain genomes for metagenomic binning, comparative biology and taxonomic classification.</title>
        <authorList>
            <person name="Goeker M."/>
        </authorList>
    </citation>
    <scope>NUCLEOTIDE SEQUENCE [LARGE SCALE GENOMIC DNA]</scope>
    <source>
        <strain evidence="5 6">DSM 26128</strain>
    </source>
</reference>
<feature type="domain" description="Thioredoxin" evidence="4">
    <location>
        <begin position="33"/>
        <end position="155"/>
    </location>
</feature>
<dbReference type="PROSITE" id="PS51352">
    <property type="entry name" value="THIOREDOXIN_2"/>
    <property type="match status" value="1"/>
</dbReference>
<comment type="similarity">
    <text evidence="1">Belongs to the thioredoxin family.</text>
</comment>
<evidence type="ECO:0000256" key="3">
    <source>
        <dbReference type="ARBA" id="ARBA00023284"/>
    </source>
</evidence>
<dbReference type="PANTHER" id="PTHR45663:SF11">
    <property type="entry name" value="GEO12009P1"/>
    <property type="match status" value="1"/>
</dbReference>
<keyword evidence="2" id="KW-1015">Disulfide bond</keyword>
<proteinExistence type="inferred from homology"/>